<dbReference type="PANTHER" id="PTHR18964:SF149">
    <property type="entry name" value="BIFUNCTIONAL UDP-N-ACETYLGLUCOSAMINE 2-EPIMERASE_N-ACETYLMANNOSAMINE KINASE"/>
    <property type="match status" value="1"/>
</dbReference>
<dbReference type="AlphaFoldDB" id="A0A383ASI3"/>
<dbReference type="InterPro" id="IPR000600">
    <property type="entry name" value="ROK"/>
</dbReference>
<dbReference type="Pfam" id="PF00480">
    <property type="entry name" value="ROK"/>
    <property type="match status" value="1"/>
</dbReference>
<evidence type="ECO:0008006" key="2">
    <source>
        <dbReference type="Google" id="ProtNLM"/>
    </source>
</evidence>
<proteinExistence type="predicted"/>
<dbReference type="CDD" id="cd23763">
    <property type="entry name" value="ASKHA_ATPase_ROK"/>
    <property type="match status" value="1"/>
</dbReference>
<organism evidence="1">
    <name type="scientific">marine metagenome</name>
    <dbReference type="NCBI Taxonomy" id="408172"/>
    <lineage>
        <taxon>unclassified sequences</taxon>
        <taxon>metagenomes</taxon>
        <taxon>ecological metagenomes</taxon>
    </lineage>
</organism>
<evidence type="ECO:0000313" key="1">
    <source>
        <dbReference type="EMBL" id="SVE10702.1"/>
    </source>
</evidence>
<protein>
    <recommendedName>
        <fullName evidence="2">ROK family protein</fullName>
    </recommendedName>
</protein>
<accession>A0A383ASI3</accession>
<dbReference type="SUPFAM" id="SSF53067">
    <property type="entry name" value="Actin-like ATPase domain"/>
    <property type="match status" value="1"/>
</dbReference>
<feature type="non-terminal residue" evidence="1">
    <location>
        <position position="84"/>
    </location>
</feature>
<dbReference type="PANTHER" id="PTHR18964">
    <property type="entry name" value="ROK (REPRESSOR, ORF, KINASE) FAMILY"/>
    <property type="match status" value="1"/>
</dbReference>
<name>A0A383ASI3_9ZZZZ</name>
<sequence length="84" mass="9091">MNKYVISIDMGGTNIRAGVVDEVGGIKHKQSILTEADLGKESVVERLIELIQSIYNKGVPKDEIIGLSLAVPGPYDVKSGVFYN</sequence>
<dbReference type="InterPro" id="IPR043129">
    <property type="entry name" value="ATPase_NBD"/>
</dbReference>
<dbReference type="EMBL" id="UINC01194558">
    <property type="protein sequence ID" value="SVE10702.1"/>
    <property type="molecule type" value="Genomic_DNA"/>
</dbReference>
<dbReference type="Gene3D" id="3.30.420.40">
    <property type="match status" value="1"/>
</dbReference>
<reference evidence="1" key="1">
    <citation type="submission" date="2018-05" db="EMBL/GenBank/DDBJ databases">
        <authorList>
            <person name="Lanie J.A."/>
            <person name="Ng W.-L."/>
            <person name="Kazmierczak K.M."/>
            <person name="Andrzejewski T.M."/>
            <person name="Davidsen T.M."/>
            <person name="Wayne K.J."/>
            <person name="Tettelin H."/>
            <person name="Glass J.I."/>
            <person name="Rusch D."/>
            <person name="Podicherti R."/>
            <person name="Tsui H.-C.T."/>
            <person name="Winkler M.E."/>
        </authorList>
    </citation>
    <scope>NUCLEOTIDE SEQUENCE</scope>
</reference>
<gene>
    <name evidence="1" type="ORF">METZ01_LOCUS463556</name>
</gene>